<dbReference type="AlphaFoldDB" id="A0A1S3IGD7"/>
<dbReference type="InterPro" id="IPR004046">
    <property type="entry name" value="GST_C"/>
</dbReference>
<evidence type="ECO:0000313" key="6">
    <source>
        <dbReference type="Proteomes" id="UP000085678"/>
    </source>
</evidence>
<feature type="domain" description="GST N-terminal" evidence="4">
    <location>
        <begin position="77"/>
        <end position="158"/>
    </location>
</feature>
<gene>
    <name evidence="7" type="primary">LOC106163480</name>
</gene>
<evidence type="ECO:0000256" key="2">
    <source>
        <dbReference type="RuleBase" id="RU003494"/>
    </source>
</evidence>
<keyword evidence="6" id="KW-1185">Reference proteome</keyword>
<dbReference type="GeneID" id="106163480"/>
<name>A0A1S3IGD7_LINAN</name>
<dbReference type="SUPFAM" id="SSF47616">
    <property type="entry name" value="GST C-terminal domain-like"/>
    <property type="match status" value="1"/>
</dbReference>
<dbReference type="OMA" id="DSREHWE"/>
<dbReference type="FunFam" id="1.20.1050.10:FF:000007">
    <property type="entry name" value="Glutathione S-transferase 1-1"/>
    <property type="match status" value="1"/>
</dbReference>
<dbReference type="RefSeq" id="XP_013396534.1">
    <property type="nucleotide sequence ID" value="XM_013541080.1"/>
</dbReference>
<accession>A0A1S3IGD7</accession>
<dbReference type="InterPro" id="IPR040079">
    <property type="entry name" value="Glutathione_S-Trfase"/>
</dbReference>
<dbReference type="InterPro" id="IPR036282">
    <property type="entry name" value="Glutathione-S-Trfase_C_sf"/>
</dbReference>
<dbReference type="PROSITE" id="PS50404">
    <property type="entry name" value="GST_NTER"/>
    <property type="match status" value="1"/>
</dbReference>
<dbReference type="Pfam" id="PF00043">
    <property type="entry name" value="GST_C"/>
    <property type="match status" value="1"/>
</dbReference>
<evidence type="ECO:0000256" key="3">
    <source>
        <dbReference type="SAM" id="MobiDB-lite"/>
    </source>
</evidence>
<dbReference type="CDD" id="cd03177">
    <property type="entry name" value="GST_C_Delta_Epsilon"/>
    <property type="match status" value="1"/>
</dbReference>
<feature type="compositionally biased region" description="Low complexity" evidence="3">
    <location>
        <begin position="26"/>
        <end position="39"/>
    </location>
</feature>
<dbReference type="InParanoid" id="A0A1S3IGD7"/>
<dbReference type="InterPro" id="IPR010987">
    <property type="entry name" value="Glutathione-S-Trfase_C-like"/>
</dbReference>
<dbReference type="Proteomes" id="UP000085678">
    <property type="component" value="Unplaced"/>
</dbReference>
<dbReference type="SFLD" id="SFLDS00019">
    <property type="entry name" value="Glutathione_Transferase_(cytos"/>
    <property type="match status" value="1"/>
</dbReference>
<feature type="domain" description="GST C-terminal" evidence="5">
    <location>
        <begin position="164"/>
        <end position="289"/>
    </location>
</feature>
<sequence>MGCNNSKGTTASDPKTTPAPRKDTKPAPAATPAQSQDAPQKTENTEKTEDTQQTKPAAEDDTVAKVEECEGEVYDPNCPVLYINKVDPQSIACMMLLSEAGIKVNIKHVDLFKDEHKQDYFLNINPEHCVPTLVDGDFVLWESRPLMKYLCQKYVPESSFYPSDIKQRALVDRLMYWEASTLCTAVLDYAAYAAFLGKAIDSEKEPKVKEALDYLDKHLSDKSYVCGDTMTLVDLSIINTLALLWYIDYKIDSWSNVVQWVKRVEKIECFEKVNAAVADYKKTLENKAQ</sequence>
<dbReference type="PANTHER" id="PTHR43969:SF9">
    <property type="entry name" value="GLUTATHIONE S TRANSFERASE D10, ISOFORM A-RELATED"/>
    <property type="match status" value="1"/>
</dbReference>
<feature type="compositionally biased region" description="Polar residues" evidence="3">
    <location>
        <begin position="1"/>
        <end position="12"/>
    </location>
</feature>
<dbReference type="Gene3D" id="1.20.1050.10">
    <property type="match status" value="1"/>
</dbReference>
<feature type="compositionally biased region" description="Basic and acidic residues" evidence="3">
    <location>
        <begin position="43"/>
        <end position="52"/>
    </location>
</feature>
<proteinExistence type="inferred from homology"/>
<comment type="similarity">
    <text evidence="2">Belongs to the GST superfamily.</text>
</comment>
<reference evidence="7" key="1">
    <citation type="submission" date="2025-08" db="UniProtKB">
        <authorList>
            <consortium name="RefSeq"/>
        </authorList>
    </citation>
    <scope>IDENTIFICATION</scope>
    <source>
        <tissue evidence="7">Gonads</tissue>
    </source>
</reference>
<dbReference type="OrthoDB" id="6094707at2759"/>
<dbReference type="GO" id="GO:0004364">
    <property type="term" value="F:glutathione transferase activity"/>
    <property type="evidence" value="ECO:0007669"/>
    <property type="project" value="TreeGrafter"/>
</dbReference>
<dbReference type="PANTHER" id="PTHR43969">
    <property type="entry name" value="GLUTATHIONE S TRANSFERASE D10, ISOFORM A-RELATED"/>
    <property type="match status" value="1"/>
</dbReference>
<evidence type="ECO:0000256" key="1">
    <source>
        <dbReference type="ARBA" id="ARBA00011738"/>
    </source>
</evidence>
<evidence type="ECO:0000313" key="7">
    <source>
        <dbReference type="RefSeq" id="XP_013396534.1"/>
    </source>
</evidence>
<organism evidence="6 7">
    <name type="scientific">Lingula anatina</name>
    <name type="common">Brachiopod</name>
    <name type="synonym">Lingula unguis</name>
    <dbReference type="NCBI Taxonomy" id="7574"/>
    <lineage>
        <taxon>Eukaryota</taxon>
        <taxon>Metazoa</taxon>
        <taxon>Spiralia</taxon>
        <taxon>Lophotrochozoa</taxon>
        <taxon>Brachiopoda</taxon>
        <taxon>Linguliformea</taxon>
        <taxon>Lingulata</taxon>
        <taxon>Lingulida</taxon>
        <taxon>Linguloidea</taxon>
        <taxon>Lingulidae</taxon>
        <taxon>Lingula</taxon>
    </lineage>
</organism>
<dbReference type="SUPFAM" id="SSF52833">
    <property type="entry name" value="Thioredoxin-like"/>
    <property type="match status" value="1"/>
</dbReference>
<dbReference type="STRING" id="7574.A0A1S3IGD7"/>
<dbReference type="GO" id="GO:0006749">
    <property type="term" value="P:glutathione metabolic process"/>
    <property type="evidence" value="ECO:0007669"/>
    <property type="project" value="TreeGrafter"/>
</dbReference>
<evidence type="ECO:0000259" key="4">
    <source>
        <dbReference type="PROSITE" id="PS50404"/>
    </source>
</evidence>
<dbReference type="SFLD" id="SFLDG00358">
    <property type="entry name" value="Main_(cytGST)"/>
    <property type="match status" value="1"/>
</dbReference>
<dbReference type="InterPro" id="IPR004045">
    <property type="entry name" value="Glutathione_S-Trfase_N"/>
</dbReference>
<dbReference type="PROSITE" id="PS50405">
    <property type="entry name" value="GST_CTER"/>
    <property type="match status" value="1"/>
</dbReference>
<dbReference type="Gene3D" id="3.40.30.10">
    <property type="entry name" value="Glutaredoxin"/>
    <property type="match status" value="1"/>
</dbReference>
<feature type="region of interest" description="Disordered" evidence="3">
    <location>
        <begin position="1"/>
        <end position="62"/>
    </location>
</feature>
<dbReference type="KEGG" id="lak:106163480"/>
<protein>
    <submittedName>
        <fullName evidence="7">Glutathione S-transferase 1-like</fullName>
    </submittedName>
</protein>
<dbReference type="InterPro" id="IPR036249">
    <property type="entry name" value="Thioredoxin-like_sf"/>
</dbReference>
<dbReference type="Pfam" id="PF02798">
    <property type="entry name" value="GST_N"/>
    <property type="match status" value="1"/>
</dbReference>
<comment type="subunit">
    <text evidence="1">Homodimer.</text>
</comment>
<evidence type="ECO:0000259" key="5">
    <source>
        <dbReference type="PROSITE" id="PS50405"/>
    </source>
</evidence>